<dbReference type="InterPro" id="IPR050619">
    <property type="entry name" value="Flavodoxin"/>
</dbReference>
<dbReference type="RefSeq" id="WP_005029763.1">
    <property type="nucleotide sequence ID" value="NZ_KE150238.1"/>
</dbReference>
<gene>
    <name evidence="10" type="ORF">HMPREF0179_03206</name>
</gene>
<name>E5YAI5_BILW3</name>
<dbReference type="OrthoDB" id="9790745at2"/>
<dbReference type="Pfam" id="PF00258">
    <property type="entry name" value="Flavodoxin_1"/>
    <property type="match status" value="1"/>
</dbReference>
<keyword evidence="7 8" id="KW-0249">Electron transport</keyword>
<evidence type="ECO:0000256" key="5">
    <source>
        <dbReference type="ARBA" id="ARBA00022630"/>
    </source>
</evidence>
<dbReference type="InterPro" id="IPR008254">
    <property type="entry name" value="Flavodoxin/NO_synth"/>
</dbReference>
<dbReference type="PRINTS" id="PR00369">
    <property type="entry name" value="FLAVODOXIN"/>
</dbReference>
<keyword evidence="4 8" id="KW-0813">Transport</keyword>
<comment type="cofactor">
    <cofactor evidence="1 8">
        <name>FMN</name>
        <dbReference type="ChEBI" id="CHEBI:58210"/>
    </cofactor>
</comment>
<dbReference type="Gene3D" id="3.40.50.360">
    <property type="match status" value="1"/>
</dbReference>
<dbReference type="NCBIfam" id="TIGR01753">
    <property type="entry name" value="flav_short"/>
    <property type="match status" value="1"/>
</dbReference>
<dbReference type="eggNOG" id="COG0716">
    <property type="taxonomic scope" value="Bacteria"/>
</dbReference>
<dbReference type="InterPro" id="IPR029039">
    <property type="entry name" value="Flavoprotein-like_sf"/>
</dbReference>
<organism evidence="10 11">
    <name type="scientific">Bilophila wadsworthia (strain 3_1_6)</name>
    <dbReference type="NCBI Taxonomy" id="563192"/>
    <lineage>
        <taxon>Bacteria</taxon>
        <taxon>Pseudomonadati</taxon>
        <taxon>Thermodesulfobacteriota</taxon>
        <taxon>Desulfovibrionia</taxon>
        <taxon>Desulfovibrionales</taxon>
        <taxon>Desulfovibrionaceae</taxon>
        <taxon>Bilophila</taxon>
    </lineage>
</organism>
<comment type="function">
    <text evidence="8">Low-potential electron donor to a number of redox enzymes.</text>
</comment>
<dbReference type="AlphaFoldDB" id="E5YAI5"/>
<keyword evidence="5 8" id="KW-0285">Flavoprotein</keyword>
<reference evidence="10 11" key="1">
    <citation type="submission" date="2010-10" db="EMBL/GenBank/DDBJ databases">
        <authorList>
            <consortium name="The Broad Institute Genome Sequencing Platform"/>
            <person name="Ward D."/>
            <person name="Earl A."/>
            <person name="Feldgarden M."/>
            <person name="Young S.K."/>
            <person name="Gargeya S."/>
            <person name="Zeng Q."/>
            <person name="Alvarado L."/>
            <person name="Berlin A."/>
            <person name="Bochicchio J."/>
            <person name="Chapman S.B."/>
            <person name="Chen Z."/>
            <person name="Freedman E."/>
            <person name="Gellesch M."/>
            <person name="Goldberg J."/>
            <person name="Griggs A."/>
            <person name="Gujja S."/>
            <person name="Heilman E."/>
            <person name="Heiman D."/>
            <person name="Howarth C."/>
            <person name="Mehta T."/>
            <person name="Neiman D."/>
            <person name="Pearson M."/>
            <person name="Roberts A."/>
            <person name="Saif S."/>
            <person name="Shea T."/>
            <person name="Shenoy N."/>
            <person name="Sisk P."/>
            <person name="Stolte C."/>
            <person name="Sykes S."/>
            <person name="White J."/>
            <person name="Yandava C."/>
            <person name="Allen-Vercoe E."/>
            <person name="Sibley C."/>
            <person name="Ambrose C.E."/>
            <person name="Strauss J."/>
            <person name="Daigneault M."/>
            <person name="Haas B."/>
            <person name="Nusbaum C."/>
            <person name="Birren B."/>
        </authorList>
    </citation>
    <scope>NUCLEOTIDE SEQUENCE [LARGE SCALE GENOMIC DNA]</scope>
    <source>
        <strain evidence="10 11">3_1_6</strain>
    </source>
</reference>
<keyword evidence="6 8" id="KW-0288">FMN</keyword>
<evidence type="ECO:0000256" key="2">
    <source>
        <dbReference type="ARBA" id="ARBA00005267"/>
    </source>
</evidence>
<dbReference type="GeneID" id="78084338"/>
<protein>
    <recommendedName>
        <fullName evidence="3 8">Flavodoxin</fullName>
    </recommendedName>
</protein>
<evidence type="ECO:0000256" key="7">
    <source>
        <dbReference type="ARBA" id="ARBA00022982"/>
    </source>
</evidence>
<dbReference type="PROSITE" id="PS00201">
    <property type="entry name" value="FLAVODOXIN"/>
    <property type="match status" value="1"/>
</dbReference>
<evidence type="ECO:0000256" key="3">
    <source>
        <dbReference type="ARBA" id="ARBA00017869"/>
    </source>
</evidence>
<accession>E5YAI5</accession>
<dbReference type="STRING" id="563192.HMPREF0179_03206"/>
<dbReference type="PANTHER" id="PTHR42809">
    <property type="entry name" value="FLAVODOXIN 2"/>
    <property type="match status" value="1"/>
</dbReference>
<dbReference type="PANTHER" id="PTHR42809:SF1">
    <property type="entry name" value="FLAVODOXIN 1"/>
    <property type="match status" value="1"/>
</dbReference>
<comment type="similarity">
    <text evidence="2 8">Belongs to the flavodoxin family.</text>
</comment>
<evidence type="ECO:0000259" key="9">
    <source>
        <dbReference type="PROSITE" id="PS50902"/>
    </source>
</evidence>
<proteinExistence type="inferred from homology"/>
<dbReference type="PROSITE" id="PS50902">
    <property type="entry name" value="FLAVODOXIN_LIKE"/>
    <property type="match status" value="1"/>
</dbReference>
<dbReference type="EMBL" id="ADCP02000001">
    <property type="protein sequence ID" value="EFV42997.1"/>
    <property type="molecule type" value="Genomic_DNA"/>
</dbReference>
<dbReference type="GO" id="GO:0009055">
    <property type="term" value="F:electron transfer activity"/>
    <property type="evidence" value="ECO:0007669"/>
    <property type="project" value="UniProtKB-UniRule"/>
</dbReference>
<keyword evidence="11" id="KW-1185">Reference proteome</keyword>
<dbReference type="HOGENOM" id="CLU_051402_4_2_7"/>
<evidence type="ECO:0000256" key="1">
    <source>
        <dbReference type="ARBA" id="ARBA00001917"/>
    </source>
</evidence>
<reference evidence="10 11" key="2">
    <citation type="submission" date="2013-04" db="EMBL/GenBank/DDBJ databases">
        <title>The Genome Sequence of Bilophila wadsworthia 3_1_6.</title>
        <authorList>
            <consortium name="The Broad Institute Genomics Platform"/>
            <person name="Earl A."/>
            <person name="Ward D."/>
            <person name="Feldgarden M."/>
            <person name="Gevers D."/>
            <person name="Sibley C."/>
            <person name="Strauss J."/>
            <person name="Allen-Vercoe E."/>
            <person name="Walker B."/>
            <person name="Young S."/>
            <person name="Zeng Q."/>
            <person name="Gargeya S."/>
            <person name="Fitzgerald M."/>
            <person name="Haas B."/>
            <person name="Abouelleil A."/>
            <person name="Allen A.W."/>
            <person name="Alvarado L."/>
            <person name="Arachchi H.M."/>
            <person name="Berlin A.M."/>
            <person name="Chapman S.B."/>
            <person name="Gainer-Dewar J."/>
            <person name="Goldberg J."/>
            <person name="Griggs A."/>
            <person name="Gujja S."/>
            <person name="Hansen M."/>
            <person name="Howarth C."/>
            <person name="Imamovic A."/>
            <person name="Ireland A."/>
            <person name="Larimer J."/>
            <person name="McCowan C."/>
            <person name="Murphy C."/>
            <person name="Pearson M."/>
            <person name="Poon T.W."/>
            <person name="Priest M."/>
            <person name="Roberts A."/>
            <person name="Saif S."/>
            <person name="Shea T."/>
            <person name="Sisk P."/>
            <person name="Sykes S."/>
            <person name="Wortman J."/>
            <person name="Nusbaum C."/>
            <person name="Birren B."/>
        </authorList>
    </citation>
    <scope>NUCLEOTIDE SEQUENCE [LARGE SCALE GENOMIC DNA]</scope>
    <source>
        <strain evidence="10 11">3_1_6</strain>
    </source>
</reference>
<evidence type="ECO:0000256" key="4">
    <source>
        <dbReference type="ARBA" id="ARBA00022448"/>
    </source>
</evidence>
<dbReference type="Proteomes" id="UP000006034">
    <property type="component" value="Unassembled WGS sequence"/>
</dbReference>
<evidence type="ECO:0000313" key="11">
    <source>
        <dbReference type="Proteomes" id="UP000006034"/>
    </source>
</evidence>
<dbReference type="InterPro" id="IPR001094">
    <property type="entry name" value="Flavdoxin-like"/>
</dbReference>
<dbReference type="GO" id="GO:0010181">
    <property type="term" value="F:FMN binding"/>
    <property type="evidence" value="ECO:0007669"/>
    <property type="project" value="UniProtKB-UniRule"/>
</dbReference>
<feature type="domain" description="Flavodoxin-like" evidence="9">
    <location>
        <begin position="4"/>
        <end position="145"/>
    </location>
</feature>
<comment type="caution">
    <text evidence="10">The sequence shown here is derived from an EMBL/GenBank/DDBJ whole genome shotgun (WGS) entry which is preliminary data.</text>
</comment>
<dbReference type="SUPFAM" id="SSF52218">
    <property type="entry name" value="Flavoproteins"/>
    <property type="match status" value="1"/>
</dbReference>
<sequence length="148" mass="15601">MSNVLIVYGSTTGNTADIAEYLGGRLRAAGHVADVRDAADVSPDGLCEGRDVALFGCSAWGTDEVELQTDFEPLFEAFDRIGVKGVKTACFASGDSSFEHFCGAVDVIEARLNELGGIQILEGLKLDGNLSSNGSDVEDWANRLLAAL</sequence>
<dbReference type="InterPro" id="IPR001226">
    <property type="entry name" value="Flavodoxin_CS"/>
</dbReference>
<dbReference type="InterPro" id="IPR010087">
    <property type="entry name" value="Flav_short"/>
</dbReference>
<evidence type="ECO:0000256" key="6">
    <source>
        <dbReference type="ARBA" id="ARBA00022643"/>
    </source>
</evidence>
<evidence type="ECO:0000313" key="10">
    <source>
        <dbReference type="EMBL" id="EFV42997.1"/>
    </source>
</evidence>
<evidence type="ECO:0000256" key="8">
    <source>
        <dbReference type="RuleBase" id="RU367037"/>
    </source>
</evidence>